<feature type="transmembrane region" description="Helical" evidence="7">
    <location>
        <begin position="33"/>
        <end position="54"/>
    </location>
</feature>
<dbReference type="eggNOG" id="COG2860">
    <property type="taxonomic scope" value="Bacteria"/>
</dbReference>
<feature type="transmembrane region" description="Helical" evidence="7">
    <location>
        <begin position="66"/>
        <end position="82"/>
    </location>
</feature>
<dbReference type="PANTHER" id="PTHR30506:SF3">
    <property type="entry name" value="UPF0126 INNER MEMBRANE PROTEIN YADS-RELATED"/>
    <property type="match status" value="1"/>
</dbReference>
<evidence type="ECO:0000256" key="7">
    <source>
        <dbReference type="SAM" id="Phobius"/>
    </source>
</evidence>
<comment type="subcellular location">
    <subcellularLocation>
        <location evidence="1">Cell membrane</location>
        <topology evidence="1">Multi-pass membrane protein</topology>
    </subcellularLocation>
</comment>
<dbReference type="PANTHER" id="PTHR30506">
    <property type="entry name" value="INNER MEMBRANE PROTEIN"/>
    <property type="match status" value="1"/>
</dbReference>
<name>A0A081FU58_9GAMM</name>
<organism evidence="9 10">
    <name type="scientific">Marinobacterium lacunae</name>
    <dbReference type="NCBI Taxonomy" id="1232683"/>
    <lineage>
        <taxon>Bacteria</taxon>
        <taxon>Pseudomonadati</taxon>
        <taxon>Pseudomonadota</taxon>
        <taxon>Gammaproteobacteria</taxon>
        <taxon>Oceanospirillales</taxon>
        <taxon>Oceanospirillaceae</taxon>
        <taxon>Marinobacterium</taxon>
    </lineage>
</organism>
<dbReference type="GO" id="GO:0005886">
    <property type="term" value="C:plasma membrane"/>
    <property type="evidence" value="ECO:0007669"/>
    <property type="project" value="UniProtKB-SubCell"/>
</dbReference>
<keyword evidence="4 7" id="KW-0812">Transmembrane</keyword>
<proteinExistence type="inferred from homology"/>
<dbReference type="PATRIC" id="fig|1232683.4.peg.3665"/>
<evidence type="ECO:0000256" key="5">
    <source>
        <dbReference type="ARBA" id="ARBA00022989"/>
    </source>
</evidence>
<dbReference type="Proteomes" id="UP000028252">
    <property type="component" value="Unassembled WGS sequence"/>
</dbReference>
<feature type="transmembrane region" description="Helical" evidence="7">
    <location>
        <begin position="182"/>
        <end position="202"/>
    </location>
</feature>
<evidence type="ECO:0000256" key="6">
    <source>
        <dbReference type="ARBA" id="ARBA00023136"/>
    </source>
</evidence>
<comment type="caution">
    <text evidence="9">The sequence shown here is derived from an EMBL/GenBank/DDBJ whole genome shotgun (WGS) entry which is preliminary data.</text>
</comment>
<dbReference type="OrthoDB" id="9791874at2"/>
<feature type="transmembrane region" description="Helical" evidence="7">
    <location>
        <begin position="94"/>
        <end position="115"/>
    </location>
</feature>
<evidence type="ECO:0000259" key="8">
    <source>
        <dbReference type="Pfam" id="PF03458"/>
    </source>
</evidence>
<evidence type="ECO:0000256" key="2">
    <source>
        <dbReference type="ARBA" id="ARBA00008193"/>
    </source>
</evidence>
<evidence type="ECO:0000256" key="3">
    <source>
        <dbReference type="ARBA" id="ARBA00022475"/>
    </source>
</evidence>
<keyword evidence="3" id="KW-1003">Cell membrane</keyword>
<reference evidence="9 10" key="1">
    <citation type="submission" date="2014-04" db="EMBL/GenBank/DDBJ databases">
        <title>Marinobacterium kochiensis sp. nov., isolated from sediment sample collected from Kochi backwaters in Kerala, India.</title>
        <authorList>
            <person name="Singh A."/>
            <person name="Pinnaka A.K."/>
        </authorList>
    </citation>
    <scope>NUCLEOTIDE SEQUENCE [LARGE SCALE GENOMIC DNA]</scope>
    <source>
        <strain evidence="9 10">AK27</strain>
    </source>
</reference>
<feature type="transmembrane region" description="Helical" evidence="7">
    <location>
        <begin position="6"/>
        <end position="26"/>
    </location>
</feature>
<evidence type="ECO:0000313" key="9">
    <source>
        <dbReference type="EMBL" id="KEA62063.1"/>
    </source>
</evidence>
<feature type="transmembrane region" description="Helical" evidence="7">
    <location>
        <begin position="152"/>
        <end position="170"/>
    </location>
</feature>
<keyword evidence="5 7" id="KW-1133">Transmembrane helix</keyword>
<dbReference type="STRING" id="1232683.ADIMK_3724"/>
<feature type="domain" description="Glycine transporter" evidence="8">
    <location>
        <begin position="95"/>
        <end position="170"/>
    </location>
</feature>
<keyword evidence="6 7" id="KW-0472">Membrane</keyword>
<dbReference type="Pfam" id="PF03458">
    <property type="entry name" value="Gly_transporter"/>
    <property type="match status" value="2"/>
</dbReference>
<dbReference type="EMBL" id="JMQN01000057">
    <property type="protein sequence ID" value="KEA62063.1"/>
    <property type="molecule type" value="Genomic_DNA"/>
</dbReference>
<gene>
    <name evidence="9" type="ORF">ADIMK_3724</name>
</gene>
<keyword evidence="10" id="KW-1185">Reference proteome</keyword>
<evidence type="ECO:0000256" key="4">
    <source>
        <dbReference type="ARBA" id="ARBA00022692"/>
    </source>
</evidence>
<evidence type="ECO:0000313" key="10">
    <source>
        <dbReference type="Proteomes" id="UP000028252"/>
    </source>
</evidence>
<dbReference type="InterPro" id="IPR005115">
    <property type="entry name" value="Gly_transporter"/>
</dbReference>
<accession>A0A081FU58</accession>
<evidence type="ECO:0000256" key="1">
    <source>
        <dbReference type="ARBA" id="ARBA00004651"/>
    </source>
</evidence>
<sequence>MIYHEFIYIADLLGVAVFAVTGAIAAPGKRLDILGVIVLGIVTSLGGGTIRDISLDLHPVVWVEDTTYLWVAIGSSVAAFFASRHISSPRRSLLFLDALGLALFSILGLQKALAAGAPEEVAVMMAVITGVAGGMIRDLLTGQIPLVLQRNGELYATCALLGALAYIFAYSRLGEASPWLDISTMAIIFISRMASLVAGLQLPEFIVRGHRLESPAEARNMESKEL</sequence>
<feature type="transmembrane region" description="Helical" evidence="7">
    <location>
        <begin position="121"/>
        <end position="140"/>
    </location>
</feature>
<feature type="domain" description="Glycine transporter" evidence="8">
    <location>
        <begin position="9"/>
        <end position="83"/>
    </location>
</feature>
<protein>
    <submittedName>
        <fullName evidence="9">Putative inner membrane protein</fullName>
    </submittedName>
</protein>
<comment type="similarity">
    <text evidence="2">Belongs to the UPF0126 family.</text>
</comment>
<dbReference type="AlphaFoldDB" id="A0A081FU58"/>